<dbReference type="GO" id="GO:0005737">
    <property type="term" value="C:cytoplasm"/>
    <property type="evidence" value="ECO:0007669"/>
    <property type="project" value="TreeGrafter"/>
</dbReference>
<gene>
    <name evidence="2" type="ORF">CTOB1V02_LOCUS1174</name>
</gene>
<evidence type="ECO:0000313" key="2">
    <source>
        <dbReference type="EMBL" id="CAD7223182.1"/>
    </source>
</evidence>
<dbReference type="GO" id="GO:0051018">
    <property type="term" value="F:protein kinase A binding"/>
    <property type="evidence" value="ECO:0007669"/>
    <property type="project" value="TreeGrafter"/>
</dbReference>
<name>A0A7R8W1P1_9CRUS</name>
<comment type="similarity">
    <text evidence="1">Belongs to the GSKIP family.</text>
</comment>
<evidence type="ECO:0000256" key="1">
    <source>
        <dbReference type="ARBA" id="ARBA00009571"/>
    </source>
</evidence>
<dbReference type="Gene3D" id="3.30.2280.10">
    <property type="entry name" value="Hypothetical protein (hspc210)"/>
    <property type="match status" value="1"/>
</dbReference>
<dbReference type="EMBL" id="OB660164">
    <property type="protein sequence ID" value="CAD7223182.1"/>
    <property type="molecule type" value="Genomic_DNA"/>
</dbReference>
<dbReference type="PANTHER" id="PTHR12490">
    <property type="entry name" value="GSK3B-INTERACTING PROTEIN"/>
    <property type="match status" value="1"/>
</dbReference>
<dbReference type="SUPFAM" id="SSF103107">
    <property type="entry name" value="Hypothetical protein c14orf129, hspc210"/>
    <property type="match status" value="1"/>
</dbReference>
<dbReference type="OrthoDB" id="5804279at2759"/>
<dbReference type="InterPro" id="IPR023231">
    <property type="entry name" value="GSKIP_dom_sf"/>
</dbReference>
<reference evidence="2" key="1">
    <citation type="submission" date="2020-11" db="EMBL/GenBank/DDBJ databases">
        <authorList>
            <person name="Tran Van P."/>
        </authorList>
    </citation>
    <scope>NUCLEOTIDE SEQUENCE</scope>
</reference>
<organism evidence="2">
    <name type="scientific">Cyprideis torosa</name>
    <dbReference type="NCBI Taxonomy" id="163714"/>
    <lineage>
        <taxon>Eukaryota</taxon>
        <taxon>Metazoa</taxon>
        <taxon>Ecdysozoa</taxon>
        <taxon>Arthropoda</taxon>
        <taxon>Crustacea</taxon>
        <taxon>Oligostraca</taxon>
        <taxon>Ostracoda</taxon>
        <taxon>Podocopa</taxon>
        <taxon>Podocopida</taxon>
        <taxon>Cytherocopina</taxon>
        <taxon>Cytheroidea</taxon>
        <taxon>Cytherideidae</taxon>
        <taxon>Cyprideis</taxon>
    </lineage>
</organism>
<accession>A0A7R8W1P1</accession>
<dbReference type="PANTHER" id="PTHR12490:SF4">
    <property type="entry name" value="GSK3B-INTERACTING PROTEIN"/>
    <property type="match status" value="1"/>
</dbReference>
<proteinExistence type="inferred from homology"/>
<dbReference type="InterPro" id="IPR007967">
    <property type="entry name" value="GSKIP_dom"/>
</dbReference>
<dbReference type="GO" id="GO:0019207">
    <property type="term" value="F:kinase regulator activity"/>
    <property type="evidence" value="ECO:0007669"/>
    <property type="project" value="TreeGrafter"/>
</dbReference>
<protein>
    <submittedName>
        <fullName evidence="2">Uncharacterized protein</fullName>
    </submittedName>
</protein>
<dbReference type="Pfam" id="PF05303">
    <property type="entry name" value="GSKIP_dom"/>
    <property type="match status" value="1"/>
</dbReference>
<dbReference type="InterPro" id="IPR037395">
    <property type="entry name" value="GSKIP"/>
</dbReference>
<sequence length="144" mass="16360">MSTSSSEYTDRDSIMDWRKEANGVITDVKDCVGEIFVAESLPNSKSRIFLNLTVLEGRKYTLELNVGGFRVVGEAHDILNEELSNEYHETPYSLLAKLSKRYNEVFYEKLSRRLAEEGSNESDDSPSGNKEPEPMEVDANCRQK</sequence>
<dbReference type="GO" id="GO:0060828">
    <property type="term" value="P:regulation of canonical Wnt signaling pathway"/>
    <property type="evidence" value="ECO:0007669"/>
    <property type="project" value="InterPro"/>
</dbReference>
<dbReference type="AlphaFoldDB" id="A0A7R8W1P1"/>